<feature type="compositionally biased region" description="Polar residues" evidence="1">
    <location>
        <begin position="143"/>
        <end position="154"/>
    </location>
</feature>
<dbReference type="PANTHER" id="PTHR33413">
    <property type="entry name" value="EXPRESSED PROTEIN"/>
    <property type="match status" value="1"/>
</dbReference>
<organism evidence="2 3">
    <name type="scientific">Salix dunnii</name>
    <dbReference type="NCBI Taxonomy" id="1413687"/>
    <lineage>
        <taxon>Eukaryota</taxon>
        <taxon>Viridiplantae</taxon>
        <taxon>Streptophyta</taxon>
        <taxon>Embryophyta</taxon>
        <taxon>Tracheophyta</taxon>
        <taxon>Spermatophyta</taxon>
        <taxon>Magnoliopsida</taxon>
        <taxon>eudicotyledons</taxon>
        <taxon>Gunneridae</taxon>
        <taxon>Pentapetalae</taxon>
        <taxon>rosids</taxon>
        <taxon>fabids</taxon>
        <taxon>Malpighiales</taxon>
        <taxon>Salicaceae</taxon>
        <taxon>Saliceae</taxon>
        <taxon>Salix</taxon>
    </lineage>
</organism>
<dbReference type="PANTHER" id="PTHR33413:SF33">
    <property type="entry name" value="MEDIATOR OF RNA POLYMERASE II TRANSCRIPTION SUBUNIT 29"/>
    <property type="match status" value="1"/>
</dbReference>
<dbReference type="EMBL" id="JADGMS010000012">
    <property type="protein sequence ID" value="KAF9671541.1"/>
    <property type="molecule type" value="Genomic_DNA"/>
</dbReference>
<protein>
    <submittedName>
        <fullName evidence="2">Uncharacterized protein</fullName>
    </submittedName>
</protein>
<keyword evidence="3" id="KW-1185">Reference proteome</keyword>
<feature type="region of interest" description="Disordered" evidence="1">
    <location>
        <begin position="74"/>
        <end position="154"/>
    </location>
</feature>
<comment type="caution">
    <text evidence="2">The sequence shown here is derived from an EMBL/GenBank/DDBJ whole genome shotgun (WGS) entry which is preliminary data.</text>
</comment>
<dbReference type="Proteomes" id="UP000657918">
    <property type="component" value="Unassembled WGS sequence"/>
</dbReference>
<evidence type="ECO:0000313" key="3">
    <source>
        <dbReference type="Proteomes" id="UP000657918"/>
    </source>
</evidence>
<dbReference type="OrthoDB" id="747498at2759"/>
<dbReference type="AlphaFoldDB" id="A0A835MS93"/>
<sequence>MKMNPGHYVALLLSTSLYPANNNGECPTNTTTNNTPLRVTRIKLLRPTDTLVLGHVYRLITSPEVMKVLCAKKQAKLQKNEPESEEKPERVKEKQGSGLDAQARRSEQQKENQVRKNERSRPKTTTTSTNSAAIARSRAWQPSLRSISEAGSGS</sequence>
<name>A0A835MS93_9ROSI</name>
<evidence type="ECO:0000256" key="1">
    <source>
        <dbReference type="SAM" id="MobiDB-lite"/>
    </source>
</evidence>
<feature type="compositionally biased region" description="Low complexity" evidence="1">
    <location>
        <begin position="123"/>
        <end position="139"/>
    </location>
</feature>
<proteinExistence type="predicted"/>
<dbReference type="InterPro" id="IPR025322">
    <property type="entry name" value="PADRE_dom"/>
</dbReference>
<reference evidence="2 3" key="1">
    <citation type="submission" date="2020-10" db="EMBL/GenBank/DDBJ databases">
        <title>Plant Genome Project.</title>
        <authorList>
            <person name="Zhang R.-G."/>
        </authorList>
    </citation>
    <scope>NUCLEOTIDE SEQUENCE [LARGE SCALE GENOMIC DNA]</scope>
    <source>
        <strain evidence="2">FAFU-HL-1</strain>
        <tissue evidence="2">Leaf</tissue>
    </source>
</reference>
<dbReference type="Pfam" id="PF14009">
    <property type="entry name" value="PADRE"/>
    <property type="match status" value="1"/>
</dbReference>
<feature type="compositionally biased region" description="Basic and acidic residues" evidence="1">
    <location>
        <begin position="102"/>
        <end position="121"/>
    </location>
</feature>
<gene>
    <name evidence="2" type="ORF">SADUNF_Sadunf12G0058300</name>
</gene>
<accession>A0A835MS93</accession>
<evidence type="ECO:0000313" key="2">
    <source>
        <dbReference type="EMBL" id="KAF9671541.1"/>
    </source>
</evidence>
<feature type="compositionally biased region" description="Basic and acidic residues" evidence="1">
    <location>
        <begin position="78"/>
        <end position="95"/>
    </location>
</feature>